<proteinExistence type="predicted"/>
<gene>
    <name evidence="1" type="ORF">GM655_09155</name>
</gene>
<dbReference type="InterPro" id="IPR003477">
    <property type="entry name" value="PemK-like"/>
</dbReference>
<sequence>MKRPPAWVPDRRDIIWIDFNPHVGAEMKDLHPLLVLTPRNFCNATSLVIGLPMTTATFNEHNPFAIKVIWENGLISYVLAAQPKSFDWRRRRATPHPLRQVPAEAYRRACLTLNRIIEIC</sequence>
<dbReference type="RefSeq" id="WP_155434373.1">
    <property type="nucleotide sequence ID" value="NZ_JBHLXK010000004.1"/>
</dbReference>
<keyword evidence="2" id="KW-1185">Reference proteome</keyword>
<reference evidence="1 2" key="1">
    <citation type="submission" date="2019-11" db="EMBL/GenBank/DDBJ databases">
        <title>Type strains purchased from KCTC, JCM and DSMZ.</title>
        <authorList>
            <person name="Lu H."/>
        </authorList>
    </citation>
    <scope>NUCLEOTIDE SEQUENCE [LARGE SCALE GENOMIC DNA]</scope>
    <source>
        <strain evidence="1 2">DSM 103461</strain>
    </source>
</reference>
<dbReference type="SUPFAM" id="SSF50118">
    <property type="entry name" value="Cell growth inhibitor/plasmid maintenance toxic component"/>
    <property type="match status" value="1"/>
</dbReference>
<name>A0ABW9SLH7_9BURK</name>
<dbReference type="EMBL" id="WNKW01000002">
    <property type="protein sequence ID" value="MTW32993.1"/>
    <property type="molecule type" value="Genomic_DNA"/>
</dbReference>
<evidence type="ECO:0000313" key="1">
    <source>
        <dbReference type="EMBL" id="MTW32993.1"/>
    </source>
</evidence>
<dbReference type="Proteomes" id="UP000735592">
    <property type="component" value="Unassembled WGS sequence"/>
</dbReference>
<accession>A0ABW9SLH7</accession>
<dbReference type="InterPro" id="IPR011067">
    <property type="entry name" value="Plasmid_toxin/cell-grow_inhib"/>
</dbReference>
<dbReference type="Pfam" id="PF02452">
    <property type="entry name" value="PemK_toxin"/>
    <property type="match status" value="1"/>
</dbReference>
<organism evidence="1 2">
    <name type="scientific">Pseudoduganella danionis</name>
    <dbReference type="NCBI Taxonomy" id="1890295"/>
    <lineage>
        <taxon>Bacteria</taxon>
        <taxon>Pseudomonadati</taxon>
        <taxon>Pseudomonadota</taxon>
        <taxon>Betaproteobacteria</taxon>
        <taxon>Burkholderiales</taxon>
        <taxon>Oxalobacteraceae</taxon>
        <taxon>Telluria group</taxon>
        <taxon>Pseudoduganella</taxon>
    </lineage>
</organism>
<dbReference type="Gene3D" id="2.30.30.110">
    <property type="match status" value="1"/>
</dbReference>
<protein>
    <submittedName>
        <fullName evidence="1">Type II toxin-antitoxin system PemK/MazF family toxin</fullName>
    </submittedName>
</protein>
<comment type="caution">
    <text evidence="1">The sequence shown here is derived from an EMBL/GenBank/DDBJ whole genome shotgun (WGS) entry which is preliminary data.</text>
</comment>
<evidence type="ECO:0000313" key="2">
    <source>
        <dbReference type="Proteomes" id="UP000735592"/>
    </source>
</evidence>